<dbReference type="PANTHER" id="PTHR34818:SF1">
    <property type="entry name" value="PROTEIN BLI-3"/>
    <property type="match status" value="1"/>
</dbReference>
<organism evidence="2 3">
    <name type="scientific">Pontibacillus salicampi</name>
    <dbReference type="NCBI Taxonomy" id="1449801"/>
    <lineage>
        <taxon>Bacteria</taxon>
        <taxon>Bacillati</taxon>
        <taxon>Bacillota</taxon>
        <taxon>Bacilli</taxon>
        <taxon>Bacillales</taxon>
        <taxon>Bacillaceae</taxon>
        <taxon>Pontibacillus</taxon>
    </lineage>
</organism>
<dbReference type="InterPro" id="IPR011576">
    <property type="entry name" value="Pyridox_Oxase_N"/>
</dbReference>
<dbReference type="Proteomes" id="UP001589836">
    <property type="component" value="Unassembled WGS sequence"/>
</dbReference>
<comment type="caution">
    <text evidence="2">The sequence shown here is derived from an EMBL/GenBank/DDBJ whole genome shotgun (WGS) entry which is preliminary data.</text>
</comment>
<dbReference type="EMBL" id="JBHLTP010000011">
    <property type="protein sequence ID" value="MFC0524394.1"/>
    <property type="molecule type" value="Genomic_DNA"/>
</dbReference>
<evidence type="ECO:0000259" key="1">
    <source>
        <dbReference type="Pfam" id="PF01243"/>
    </source>
</evidence>
<dbReference type="SUPFAM" id="SSF50475">
    <property type="entry name" value="FMN-binding split barrel"/>
    <property type="match status" value="1"/>
</dbReference>
<accession>A0ABV6LPQ1</accession>
<dbReference type="InterPro" id="IPR052917">
    <property type="entry name" value="Stress-Dev_Protein"/>
</dbReference>
<dbReference type="Gene3D" id="2.30.110.10">
    <property type="entry name" value="Electron Transport, Fmn-binding Protein, Chain A"/>
    <property type="match status" value="1"/>
</dbReference>
<protein>
    <submittedName>
        <fullName evidence="2">Pyridoxamine 5'-phosphate oxidase family protein</fullName>
    </submittedName>
</protein>
<name>A0ABV6LPQ1_9BACI</name>
<evidence type="ECO:0000313" key="3">
    <source>
        <dbReference type="Proteomes" id="UP001589836"/>
    </source>
</evidence>
<proteinExistence type="predicted"/>
<reference evidence="2 3" key="1">
    <citation type="submission" date="2024-09" db="EMBL/GenBank/DDBJ databases">
        <authorList>
            <person name="Sun Q."/>
            <person name="Mori K."/>
        </authorList>
    </citation>
    <scope>NUCLEOTIDE SEQUENCE [LARGE SCALE GENOMIC DNA]</scope>
    <source>
        <strain evidence="2 3">NCAIM B.02529</strain>
    </source>
</reference>
<dbReference type="InterPro" id="IPR012349">
    <property type="entry name" value="Split_barrel_FMN-bd"/>
</dbReference>
<feature type="domain" description="Pyridoxamine 5'-phosphate oxidase N-terminal" evidence="1">
    <location>
        <begin position="6"/>
        <end position="128"/>
    </location>
</feature>
<evidence type="ECO:0000313" key="2">
    <source>
        <dbReference type="EMBL" id="MFC0524394.1"/>
    </source>
</evidence>
<keyword evidence="3" id="KW-1185">Reference proteome</keyword>
<gene>
    <name evidence="2" type="ORF">ACFFGV_12540</name>
</gene>
<dbReference type="Pfam" id="PF01243">
    <property type="entry name" value="PNPOx_N"/>
    <property type="match status" value="1"/>
</dbReference>
<dbReference type="RefSeq" id="WP_377348329.1">
    <property type="nucleotide sequence ID" value="NZ_JBHLTP010000011.1"/>
</dbReference>
<dbReference type="PANTHER" id="PTHR34818">
    <property type="entry name" value="PROTEIN BLI-3"/>
    <property type="match status" value="1"/>
</dbReference>
<sequence>MNNQHIKDKIEQIMEQHKVGSLATVQDGKPHSRYMTFHHEGLIMFTATDKDTHKVEEIERNPAVHILMGYDGQGFEDPYIEVEGKAKINDSQEMKDRLWNDYMEYWLDGPQDPSYTILEIHPTNIRLLNVEGEDGPQTYQP</sequence>